<dbReference type="RefSeq" id="WP_146783129.1">
    <property type="nucleotide sequence ID" value="NZ_BAABIO010000006.1"/>
</dbReference>
<dbReference type="InterPro" id="IPR036291">
    <property type="entry name" value="NAD(P)-bd_dom_sf"/>
</dbReference>
<dbReference type="PANTHER" id="PTHR11133:SF22">
    <property type="entry name" value="ALPHA-AMINOADIPIC SEMIALDEHYDE SYNTHASE, MITOCHONDRIAL"/>
    <property type="match status" value="1"/>
</dbReference>
<dbReference type="SUPFAM" id="SSF55347">
    <property type="entry name" value="Glyceraldehyde-3-phosphate dehydrogenase-like, C-terminal domain"/>
    <property type="match status" value="1"/>
</dbReference>
<dbReference type="PANTHER" id="PTHR11133">
    <property type="entry name" value="SACCHAROPINE DEHYDROGENASE"/>
    <property type="match status" value="1"/>
</dbReference>
<dbReference type="Pfam" id="PF16653">
    <property type="entry name" value="Sacchrp_dh_C"/>
    <property type="match status" value="1"/>
</dbReference>
<dbReference type="GO" id="GO:0005737">
    <property type="term" value="C:cytoplasm"/>
    <property type="evidence" value="ECO:0007669"/>
    <property type="project" value="TreeGrafter"/>
</dbReference>
<dbReference type="KEGG" id="fgg:FSB75_04005"/>
<accession>A0A5B8UF88</accession>
<dbReference type="EMBL" id="CP042433">
    <property type="protein sequence ID" value="QEC55102.1"/>
    <property type="molecule type" value="Genomic_DNA"/>
</dbReference>
<gene>
    <name evidence="4" type="ORF">FSB75_04005</name>
</gene>
<dbReference type="InterPro" id="IPR051168">
    <property type="entry name" value="AASS"/>
</dbReference>
<dbReference type="GO" id="GO:0004753">
    <property type="term" value="F:saccharopine dehydrogenase activity"/>
    <property type="evidence" value="ECO:0007669"/>
    <property type="project" value="TreeGrafter"/>
</dbReference>
<sequence>MKQILLFGAGKSSTALVEYFLVNAIAENWQLILVDASLQNAQEKLGDSSHGTALSFDVRDDKKRRVLIAKADIVISLMPPVLHILIAKDCLAEKKNLLTASYVDEQVRALKNEIKNAGLLFLCEMGLDPGIDHMSAKKLIDFIHAEGGRISSFHSHCGGLVAPESDDNPWHYKISWNPRNVVMAGKSGAVFKMNGEIKEWPYEELFTDKRYVSIPNAEPFCWYPNRDSLPYILTYGLQEAETFVRTTLRHPDFIYGWKNLIELKLTGEERLYNTDGKNLMQFFKEHMDLNGFGEWLQQKLHEQFDSTKGLLAELVNLVKLEEEAAKKGVEPVEEFMMVDDKGDLQNIDIDYLKISAAATLADRMHDANLTLKQLFYLGLDDELTPINLGQCSAADVLQFALEKKLMLQPEDKDMVVMLHEINYMKDETAYKATSSFVLKGEDGKHTAMAQTVGLPLAIATKLILKNAIQLKGLHIPTQKEIYEPVLAELAKHGISFSEEIIRITS</sequence>
<keyword evidence="5" id="KW-1185">Reference proteome</keyword>
<organism evidence="4 5">
    <name type="scientific">Flavisolibacter ginsenosidimutans</name>
    <dbReference type="NCBI Taxonomy" id="661481"/>
    <lineage>
        <taxon>Bacteria</taxon>
        <taxon>Pseudomonadati</taxon>
        <taxon>Bacteroidota</taxon>
        <taxon>Chitinophagia</taxon>
        <taxon>Chitinophagales</taxon>
        <taxon>Chitinophagaceae</taxon>
        <taxon>Flavisolibacter</taxon>
    </lineage>
</organism>
<feature type="domain" description="Saccharopine dehydrogenase NADP binding" evidence="2">
    <location>
        <begin position="4"/>
        <end position="120"/>
    </location>
</feature>
<dbReference type="Gene3D" id="3.30.360.10">
    <property type="entry name" value="Dihydrodipicolinate Reductase, domain 2"/>
    <property type="match status" value="1"/>
</dbReference>
<evidence type="ECO:0000256" key="1">
    <source>
        <dbReference type="ARBA" id="ARBA00023002"/>
    </source>
</evidence>
<evidence type="ECO:0000259" key="3">
    <source>
        <dbReference type="Pfam" id="PF16653"/>
    </source>
</evidence>
<protein>
    <submittedName>
        <fullName evidence="4">Saccharopine dehydrogenase</fullName>
    </submittedName>
</protein>
<reference evidence="4 5" key="1">
    <citation type="journal article" date="2015" name="Int. J. Syst. Evol. Microbiol.">
        <title>Flavisolibacter ginsenosidimutans sp. nov., with ginsenoside-converting activity isolated from soil used for cultivating ginseng.</title>
        <authorList>
            <person name="Zhao Y."/>
            <person name="Liu Q."/>
            <person name="Kang M.S."/>
            <person name="Jin F."/>
            <person name="Yu H."/>
            <person name="Im W.T."/>
        </authorList>
    </citation>
    <scope>NUCLEOTIDE SEQUENCE [LARGE SCALE GENOMIC DNA]</scope>
    <source>
        <strain evidence="4 5">Gsoil 636</strain>
    </source>
</reference>
<dbReference type="SUPFAM" id="SSF51735">
    <property type="entry name" value="NAD(P)-binding Rossmann-fold domains"/>
    <property type="match status" value="1"/>
</dbReference>
<feature type="domain" description="Saccharopine dehydrogenase-like C-terminal" evidence="3">
    <location>
        <begin position="126"/>
        <end position="494"/>
    </location>
</feature>
<keyword evidence="1" id="KW-0560">Oxidoreductase</keyword>
<dbReference type="InterPro" id="IPR032095">
    <property type="entry name" value="Sacchrp_dh-like_C"/>
</dbReference>
<dbReference type="Proteomes" id="UP000321204">
    <property type="component" value="Chromosome"/>
</dbReference>
<dbReference type="Gene3D" id="3.40.50.720">
    <property type="entry name" value="NAD(P)-binding Rossmann-like Domain"/>
    <property type="match status" value="2"/>
</dbReference>
<dbReference type="OrthoDB" id="973788at2"/>
<proteinExistence type="predicted"/>
<evidence type="ECO:0000313" key="4">
    <source>
        <dbReference type="EMBL" id="QEC55102.1"/>
    </source>
</evidence>
<dbReference type="Pfam" id="PF03435">
    <property type="entry name" value="Sacchrp_dh_NADP"/>
    <property type="match status" value="1"/>
</dbReference>
<evidence type="ECO:0000259" key="2">
    <source>
        <dbReference type="Pfam" id="PF03435"/>
    </source>
</evidence>
<evidence type="ECO:0000313" key="5">
    <source>
        <dbReference type="Proteomes" id="UP000321204"/>
    </source>
</evidence>
<name>A0A5B8UF88_9BACT</name>
<dbReference type="GO" id="GO:0019878">
    <property type="term" value="P:lysine biosynthetic process via aminoadipic acid"/>
    <property type="evidence" value="ECO:0007669"/>
    <property type="project" value="TreeGrafter"/>
</dbReference>
<dbReference type="AlphaFoldDB" id="A0A5B8UF88"/>
<dbReference type="InterPro" id="IPR005097">
    <property type="entry name" value="Sacchrp_dh_NADP-bd"/>
</dbReference>